<dbReference type="PANTHER" id="PTHR35891:SF2">
    <property type="entry name" value="THIOL:DISULFIDE INTERCHANGE PROTEIN DSBA"/>
    <property type="match status" value="1"/>
</dbReference>
<dbReference type="Proteomes" id="UP001589896">
    <property type="component" value="Unassembled WGS sequence"/>
</dbReference>
<feature type="signal peptide" evidence="3">
    <location>
        <begin position="1"/>
        <end position="21"/>
    </location>
</feature>
<dbReference type="InterPro" id="IPR012336">
    <property type="entry name" value="Thioredoxin-like_fold"/>
</dbReference>
<dbReference type="InterPro" id="IPR036249">
    <property type="entry name" value="Thioredoxin-like_sf"/>
</dbReference>
<dbReference type="InterPro" id="IPR023205">
    <property type="entry name" value="DsbA/DsbL"/>
</dbReference>
<feature type="chain" id="PRO_5047499233" evidence="3">
    <location>
        <begin position="22"/>
        <end position="217"/>
    </location>
</feature>
<accession>A0ABV6RR87</accession>
<evidence type="ECO:0000259" key="4">
    <source>
        <dbReference type="PROSITE" id="PS51352"/>
    </source>
</evidence>
<dbReference type="Gene3D" id="3.40.30.10">
    <property type="entry name" value="Glutaredoxin"/>
    <property type="match status" value="1"/>
</dbReference>
<dbReference type="Pfam" id="PF13462">
    <property type="entry name" value="Thioredoxin_4"/>
    <property type="match status" value="1"/>
</dbReference>
<dbReference type="InterPro" id="IPR013766">
    <property type="entry name" value="Thioredoxin_domain"/>
</dbReference>
<dbReference type="PROSITE" id="PS00194">
    <property type="entry name" value="THIOREDOXIN_1"/>
    <property type="match status" value="1"/>
</dbReference>
<name>A0ABV6RR87_9GAMM</name>
<evidence type="ECO:0000256" key="1">
    <source>
        <dbReference type="ARBA" id="ARBA00022729"/>
    </source>
</evidence>
<dbReference type="SUPFAM" id="SSF52833">
    <property type="entry name" value="Thioredoxin-like"/>
    <property type="match status" value="1"/>
</dbReference>
<keyword evidence="6" id="KW-1185">Reference proteome</keyword>
<dbReference type="CDD" id="cd03019">
    <property type="entry name" value="DsbA_DsbA"/>
    <property type="match status" value="1"/>
</dbReference>
<keyword evidence="2" id="KW-0676">Redox-active center</keyword>
<reference evidence="5 6" key="1">
    <citation type="submission" date="2024-09" db="EMBL/GenBank/DDBJ databases">
        <authorList>
            <person name="Sun Q."/>
            <person name="Mori K."/>
        </authorList>
    </citation>
    <scope>NUCLEOTIDE SEQUENCE [LARGE SCALE GENOMIC DNA]</scope>
    <source>
        <strain evidence="5 6">KCTC 23076</strain>
    </source>
</reference>
<evidence type="ECO:0000313" key="6">
    <source>
        <dbReference type="Proteomes" id="UP001589896"/>
    </source>
</evidence>
<dbReference type="InterPro" id="IPR050824">
    <property type="entry name" value="Thiol_disulfide_DsbA"/>
</dbReference>
<sequence length="217" mass="23036">MTGRLVSLLLAALLLPSISLAAGKSLAPRGPVPVAGTDYELIKGGKPFAPVAGKVEVAEVFGYTCPACAKFEPMLAAWKAKLPADVKVTPVPAPFGGPWIPYARAYFAGEALGVTAHSHPRVFRALHDAGELPRNPTADELAAFYAGLGVPAARFTAAYASPAVDAQLERAREFIERSGVEGTPALVVDGKYRVRGSSYEDMLRIAEHLIARERQAR</sequence>
<evidence type="ECO:0000256" key="3">
    <source>
        <dbReference type="SAM" id="SignalP"/>
    </source>
</evidence>
<gene>
    <name evidence="5" type="ORF">ACFFGH_16770</name>
</gene>
<comment type="caution">
    <text evidence="5">The sequence shown here is derived from an EMBL/GenBank/DDBJ whole genome shotgun (WGS) entry which is preliminary data.</text>
</comment>
<dbReference type="InterPro" id="IPR017937">
    <property type="entry name" value="Thioredoxin_CS"/>
</dbReference>
<dbReference type="RefSeq" id="WP_386670354.1">
    <property type="nucleotide sequence ID" value="NZ_JBHLTG010000004.1"/>
</dbReference>
<dbReference type="EMBL" id="JBHLTG010000004">
    <property type="protein sequence ID" value="MFC0679492.1"/>
    <property type="molecule type" value="Genomic_DNA"/>
</dbReference>
<organism evidence="5 6">
    <name type="scientific">Lysobacter korlensis</name>
    <dbReference type="NCBI Taxonomy" id="553636"/>
    <lineage>
        <taxon>Bacteria</taxon>
        <taxon>Pseudomonadati</taxon>
        <taxon>Pseudomonadota</taxon>
        <taxon>Gammaproteobacteria</taxon>
        <taxon>Lysobacterales</taxon>
        <taxon>Lysobacteraceae</taxon>
        <taxon>Lysobacter</taxon>
    </lineage>
</organism>
<protein>
    <submittedName>
        <fullName evidence="5">Thiol:disulfide interchange protein DsbA/DsbL</fullName>
    </submittedName>
</protein>
<proteinExistence type="predicted"/>
<evidence type="ECO:0000256" key="2">
    <source>
        <dbReference type="ARBA" id="ARBA00023284"/>
    </source>
</evidence>
<evidence type="ECO:0000313" key="5">
    <source>
        <dbReference type="EMBL" id="MFC0679492.1"/>
    </source>
</evidence>
<dbReference type="PROSITE" id="PS51352">
    <property type="entry name" value="THIOREDOXIN_2"/>
    <property type="match status" value="1"/>
</dbReference>
<feature type="domain" description="Thioredoxin" evidence="4">
    <location>
        <begin position="9"/>
        <end position="211"/>
    </location>
</feature>
<dbReference type="PANTHER" id="PTHR35891">
    <property type="entry name" value="THIOL:DISULFIDE INTERCHANGE PROTEIN DSBA"/>
    <property type="match status" value="1"/>
</dbReference>
<keyword evidence="1 3" id="KW-0732">Signal</keyword>